<gene>
    <name evidence="1" type="ORF">UW44_C0004G0028</name>
</gene>
<accession>A0A0G1I000</accession>
<evidence type="ECO:0000313" key="1">
    <source>
        <dbReference type="EMBL" id="KKT52123.1"/>
    </source>
</evidence>
<evidence type="ECO:0000313" key="2">
    <source>
        <dbReference type="Proteomes" id="UP000034006"/>
    </source>
</evidence>
<reference evidence="1 2" key="1">
    <citation type="journal article" date="2015" name="Nature">
        <title>rRNA introns, odd ribosomes, and small enigmatic genomes across a large radiation of phyla.</title>
        <authorList>
            <person name="Brown C.T."/>
            <person name="Hug L.A."/>
            <person name="Thomas B.C."/>
            <person name="Sharon I."/>
            <person name="Castelle C.J."/>
            <person name="Singh A."/>
            <person name="Wilkins M.J."/>
            <person name="Williams K.H."/>
            <person name="Banfield J.F."/>
        </authorList>
    </citation>
    <scope>NUCLEOTIDE SEQUENCE [LARGE SCALE GENOMIC DNA]</scope>
</reference>
<organism evidence="1 2">
    <name type="scientific">Candidatus Collierbacteria bacterium GW2011_GWB2_44_22</name>
    <dbReference type="NCBI Taxonomy" id="1618387"/>
    <lineage>
        <taxon>Bacteria</taxon>
        <taxon>Candidatus Collieribacteriota</taxon>
    </lineage>
</organism>
<dbReference type="STRING" id="1618387.UW44_C0004G0028"/>
<name>A0A0G1I000_9BACT</name>
<dbReference type="AlphaFoldDB" id="A0A0G1I000"/>
<proteinExistence type="predicted"/>
<dbReference type="Proteomes" id="UP000034006">
    <property type="component" value="Unassembled WGS sequence"/>
</dbReference>
<dbReference type="EMBL" id="LCIH01000004">
    <property type="protein sequence ID" value="KKT52123.1"/>
    <property type="molecule type" value="Genomic_DNA"/>
</dbReference>
<comment type="caution">
    <text evidence="1">The sequence shown here is derived from an EMBL/GenBank/DDBJ whole genome shotgun (WGS) entry which is preliminary data.</text>
</comment>
<protein>
    <submittedName>
        <fullName evidence="1">Uncharacterized protein</fullName>
    </submittedName>
</protein>
<sequence>MESSVSASIVNNSLVSIIIDFNFRVFLNLALYSVAATAGVVTAYKLVELVFNHLLNTLHFKWVTKFKDRRSLAIEVIKICTEGSTHGWSVTPRNIEYVYFISRLIERQNRDALAFYNELISSWNLNSLLQNTTPATQENVKFCQKLQSIAKDATDNLLKVVNKW</sequence>